<dbReference type="PANTHER" id="PTHR25465:SF5">
    <property type="entry name" value="E3 UBIQUITIN_ISG15 LIGASE TRIM25-RELATED"/>
    <property type="match status" value="1"/>
</dbReference>
<dbReference type="CDD" id="cd19769">
    <property type="entry name" value="Bbox2_TRIM16-like"/>
    <property type="match status" value="1"/>
</dbReference>
<dbReference type="SUPFAM" id="SSF57845">
    <property type="entry name" value="B-box zinc-binding domain"/>
    <property type="match status" value="1"/>
</dbReference>
<reference evidence="11" key="1">
    <citation type="submission" date="2025-08" db="UniProtKB">
        <authorList>
            <consortium name="Ensembl"/>
        </authorList>
    </citation>
    <scope>IDENTIFICATION</scope>
</reference>
<dbReference type="InterPro" id="IPR003877">
    <property type="entry name" value="SPRY_dom"/>
</dbReference>
<evidence type="ECO:0000256" key="7">
    <source>
        <dbReference type="SAM" id="Coils"/>
    </source>
</evidence>
<evidence type="ECO:0000313" key="11">
    <source>
        <dbReference type="Ensembl" id="ENSCCRP00015008752.1"/>
    </source>
</evidence>
<evidence type="ECO:0000256" key="5">
    <source>
        <dbReference type="ARBA" id="ARBA00022859"/>
    </source>
</evidence>
<dbReference type="Pfam" id="PF00622">
    <property type="entry name" value="SPRY"/>
    <property type="match status" value="1"/>
</dbReference>
<dbReference type="SUPFAM" id="SSF49899">
    <property type="entry name" value="Concanavalin A-like lectins/glucanases"/>
    <property type="match status" value="1"/>
</dbReference>
<accession>A0A8C1SKW2</accession>
<dbReference type="PROSITE" id="PS50119">
    <property type="entry name" value="ZF_BBOX"/>
    <property type="match status" value="1"/>
</dbReference>
<dbReference type="Pfam" id="PF15227">
    <property type="entry name" value="zf-C3HC4_4"/>
    <property type="match status" value="1"/>
</dbReference>
<dbReference type="Gene3D" id="3.30.160.60">
    <property type="entry name" value="Classic Zinc Finger"/>
    <property type="match status" value="1"/>
</dbReference>
<dbReference type="PROSITE" id="PS50188">
    <property type="entry name" value="B302_SPRY"/>
    <property type="match status" value="1"/>
</dbReference>
<dbReference type="Pfam" id="PF00643">
    <property type="entry name" value="zf-B_box"/>
    <property type="match status" value="1"/>
</dbReference>
<dbReference type="Ensembl" id="ENSCCRT00015009101.1">
    <property type="protein sequence ID" value="ENSCCRP00015008752.1"/>
    <property type="gene ID" value="ENSCCRG00015004308.1"/>
</dbReference>
<dbReference type="Gene3D" id="4.10.830.40">
    <property type="match status" value="1"/>
</dbReference>
<proteinExistence type="predicted"/>
<dbReference type="PANTHER" id="PTHR25465">
    <property type="entry name" value="B-BOX DOMAIN CONTAINING"/>
    <property type="match status" value="1"/>
</dbReference>
<evidence type="ECO:0000256" key="1">
    <source>
        <dbReference type="ARBA" id="ARBA00022588"/>
    </source>
</evidence>
<dbReference type="InterPro" id="IPR001870">
    <property type="entry name" value="B30.2/SPRY"/>
</dbReference>
<evidence type="ECO:0000259" key="8">
    <source>
        <dbReference type="PROSITE" id="PS50089"/>
    </source>
</evidence>
<dbReference type="GO" id="GO:0045087">
    <property type="term" value="P:innate immune response"/>
    <property type="evidence" value="ECO:0007669"/>
    <property type="project" value="UniProtKB-KW"/>
</dbReference>
<feature type="domain" description="B box-type" evidence="9">
    <location>
        <begin position="153"/>
        <end position="189"/>
    </location>
</feature>
<evidence type="ECO:0000256" key="6">
    <source>
        <dbReference type="PROSITE-ProRule" id="PRU00024"/>
    </source>
</evidence>
<evidence type="ECO:0000256" key="2">
    <source>
        <dbReference type="ARBA" id="ARBA00022723"/>
    </source>
</evidence>
<dbReference type="SMART" id="SM00184">
    <property type="entry name" value="RING"/>
    <property type="match status" value="1"/>
</dbReference>
<dbReference type="InterPro" id="IPR051051">
    <property type="entry name" value="E3_ubiq-ligase_TRIM/RNF"/>
</dbReference>
<keyword evidence="5" id="KW-0391">Immunity</keyword>
<evidence type="ECO:0000313" key="12">
    <source>
        <dbReference type="Proteomes" id="UP000694700"/>
    </source>
</evidence>
<feature type="domain" description="B30.2/SPRY" evidence="10">
    <location>
        <begin position="373"/>
        <end position="564"/>
    </location>
</feature>
<dbReference type="Gene3D" id="2.60.120.920">
    <property type="match status" value="1"/>
</dbReference>
<keyword evidence="4" id="KW-0862">Zinc</keyword>
<dbReference type="AlphaFoldDB" id="A0A8C1SKW2"/>
<keyword evidence="7" id="KW-0175">Coiled coil</keyword>
<organism evidence="11 12">
    <name type="scientific">Cyprinus carpio</name>
    <name type="common">Common carp</name>
    <dbReference type="NCBI Taxonomy" id="7962"/>
    <lineage>
        <taxon>Eukaryota</taxon>
        <taxon>Metazoa</taxon>
        <taxon>Chordata</taxon>
        <taxon>Craniata</taxon>
        <taxon>Vertebrata</taxon>
        <taxon>Euteleostomi</taxon>
        <taxon>Actinopterygii</taxon>
        <taxon>Neopterygii</taxon>
        <taxon>Teleostei</taxon>
        <taxon>Ostariophysi</taxon>
        <taxon>Cypriniformes</taxon>
        <taxon>Cyprinidae</taxon>
        <taxon>Cyprininae</taxon>
        <taxon>Cyprinus</taxon>
    </lineage>
</organism>
<dbReference type="InterPro" id="IPR000315">
    <property type="entry name" value="Znf_B-box"/>
</dbReference>
<dbReference type="SMART" id="SM00336">
    <property type="entry name" value="BBOX"/>
    <property type="match status" value="1"/>
</dbReference>
<dbReference type="PROSITE" id="PS00518">
    <property type="entry name" value="ZF_RING_1"/>
    <property type="match status" value="1"/>
</dbReference>
<dbReference type="InterPro" id="IPR043136">
    <property type="entry name" value="B30.2/SPRY_sf"/>
</dbReference>
<keyword evidence="1" id="KW-0399">Innate immunity</keyword>
<keyword evidence="2" id="KW-0479">Metal-binding</keyword>
<dbReference type="InterPro" id="IPR013320">
    <property type="entry name" value="ConA-like_dom_sf"/>
</dbReference>
<sequence length="573" mass="65111">MAEYSDDQNPLNCPICLHLLKNPVSTSCGHSFCMDCLNEFWDRDDQKGVYSCPQCRQTFNPRPVISRNTMLAEVVERMKREAPEAGTASPVLSFAVTGDVECDICTETKLKAIKSCLVCLASYCESHIKTHYTSPALKWHKLANASPLLLDQICSQHHKPLELYCSQDQQLICVQCALINHQNHNMTSPAAERQKIQGRLQENQDGLQGEIHQRELKVQELREAVDSHKHSAEAAVEHSEKVFMELISSMDKRRLKITDTIRAQEKSEVSRVEELILTLEQEISDLRKKHAELGQLSLIDDDIYVIQNFLSVSRYQCSNLCDISISQHLTFEEIKTVVSELKSQLDDLGEQDMVWISEKVPNIHIMVKNEKIAAYLPSKPKTREEFLIYSSELNLNRSSACTQLSVKNNKLVSRRDVQQSSDSLNFVFVYKRTYQVLCNESLSGRCYFEVQWGGTGCSIAFSYDQINKGGGTFIFGSNNRSWKCNFPTANLCVWNDGQETNIGLVSKIGVFLDQEAGTVCFYNVSDKMTLLYRIQTTFSQPLYVGFSFKDWKNYSSVTICDLPTNINKTNITL</sequence>
<name>A0A8C1SKW2_CYPCA</name>
<dbReference type="Proteomes" id="UP000694700">
    <property type="component" value="Unplaced"/>
</dbReference>
<dbReference type="InterPro" id="IPR017907">
    <property type="entry name" value="Znf_RING_CS"/>
</dbReference>
<evidence type="ECO:0000259" key="9">
    <source>
        <dbReference type="PROSITE" id="PS50119"/>
    </source>
</evidence>
<dbReference type="InterPro" id="IPR001841">
    <property type="entry name" value="Znf_RING"/>
</dbReference>
<dbReference type="SUPFAM" id="SSF57850">
    <property type="entry name" value="RING/U-box"/>
    <property type="match status" value="1"/>
</dbReference>
<feature type="coiled-coil region" evidence="7">
    <location>
        <begin position="262"/>
        <end position="296"/>
    </location>
</feature>
<evidence type="ECO:0000259" key="10">
    <source>
        <dbReference type="PROSITE" id="PS50188"/>
    </source>
</evidence>
<evidence type="ECO:0000256" key="4">
    <source>
        <dbReference type="ARBA" id="ARBA00022833"/>
    </source>
</evidence>
<dbReference type="InterPro" id="IPR058030">
    <property type="entry name" value="TRIM8/14/16/25/29/45/65_CC"/>
</dbReference>
<keyword evidence="3 6" id="KW-0863">Zinc-finger</keyword>
<dbReference type="Pfam" id="PF25600">
    <property type="entry name" value="TRIM_CC"/>
    <property type="match status" value="1"/>
</dbReference>
<dbReference type="InterPro" id="IPR013083">
    <property type="entry name" value="Znf_RING/FYVE/PHD"/>
</dbReference>
<feature type="domain" description="RING-type" evidence="8">
    <location>
        <begin position="13"/>
        <end position="56"/>
    </location>
</feature>
<evidence type="ECO:0000256" key="3">
    <source>
        <dbReference type="ARBA" id="ARBA00022771"/>
    </source>
</evidence>
<evidence type="ECO:0008006" key="13">
    <source>
        <dbReference type="Google" id="ProtNLM"/>
    </source>
</evidence>
<dbReference type="GO" id="GO:0008270">
    <property type="term" value="F:zinc ion binding"/>
    <property type="evidence" value="ECO:0007669"/>
    <property type="project" value="UniProtKB-KW"/>
</dbReference>
<dbReference type="Gene3D" id="3.30.40.10">
    <property type="entry name" value="Zinc/RING finger domain, C3HC4 (zinc finger)"/>
    <property type="match status" value="1"/>
</dbReference>
<dbReference type="PROSITE" id="PS50089">
    <property type="entry name" value="ZF_RING_2"/>
    <property type="match status" value="1"/>
</dbReference>
<dbReference type="CDD" id="cd19802">
    <property type="entry name" value="Bbox1_TRIM8-like"/>
    <property type="match status" value="1"/>
</dbReference>
<protein>
    <recommendedName>
        <fullName evidence="13">E3 ubiquitin/ISG15 ligase TRIM25-like</fullName>
    </recommendedName>
</protein>